<comment type="caution">
    <text evidence="1">The sequence shown here is derived from an EMBL/GenBank/DDBJ whole genome shotgun (WGS) entry which is preliminary data.</text>
</comment>
<dbReference type="EMBL" id="BAABEX010000024">
    <property type="protein sequence ID" value="GAA4426177.1"/>
    <property type="molecule type" value="Genomic_DNA"/>
</dbReference>
<evidence type="ECO:0000313" key="1">
    <source>
        <dbReference type="EMBL" id="GAA4426177.1"/>
    </source>
</evidence>
<dbReference type="Proteomes" id="UP001501788">
    <property type="component" value="Unassembled WGS sequence"/>
</dbReference>
<reference evidence="2" key="1">
    <citation type="journal article" date="2019" name="Int. J. Syst. Evol. Microbiol.">
        <title>The Global Catalogue of Microorganisms (GCM) 10K type strain sequencing project: providing services to taxonomists for standard genome sequencing and annotation.</title>
        <authorList>
            <consortium name="The Broad Institute Genomics Platform"/>
            <consortium name="The Broad Institute Genome Sequencing Center for Infectious Disease"/>
            <person name="Wu L."/>
            <person name="Ma J."/>
        </authorList>
    </citation>
    <scope>NUCLEOTIDE SEQUENCE [LARGE SCALE GENOMIC DNA]</scope>
    <source>
        <strain evidence="2">JCM 31890</strain>
    </source>
</reference>
<accession>A0ABP8LD30</accession>
<dbReference type="InterPro" id="IPR052196">
    <property type="entry name" value="Bact_Kbp"/>
</dbReference>
<name>A0ABP8LD30_9BURK</name>
<gene>
    <name evidence="1" type="ORF">GCM10023090_21760</name>
</gene>
<dbReference type="PANTHER" id="PTHR34700:SF4">
    <property type="entry name" value="PHAGE-LIKE ELEMENT PBSX PROTEIN XKDP"/>
    <property type="match status" value="1"/>
</dbReference>
<protein>
    <recommendedName>
        <fullName evidence="3">Peptidoglycan-binding protein</fullName>
    </recommendedName>
</protein>
<organism evidence="1 2">
    <name type="scientific">Acidovorax lacteus</name>
    <dbReference type="NCBI Taxonomy" id="1924988"/>
    <lineage>
        <taxon>Bacteria</taxon>
        <taxon>Pseudomonadati</taxon>
        <taxon>Pseudomonadota</taxon>
        <taxon>Betaproteobacteria</taxon>
        <taxon>Burkholderiales</taxon>
        <taxon>Comamonadaceae</taxon>
        <taxon>Acidovorax</taxon>
    </lineage>
</organism>
<proteinExistence type="predicted"/>
<keyword evidence="2" id="KW-1185">Reference proteome</keyword>
<evidence type="ECO:0008006" key="3">
    <source>
        <dbReference type="Google" id="ProtNLM"/>
    </source>
</evidence>
<sequence>MQARVVSLYGGSAVAFAAQNQVVAINVGEQDGIEPGHVLNLLTKGERIKDAEDRAMLKLPSESNGSAMVFRTFDRVSYALILDVRSTGVRVGDRLVTPE</sequence>
<evidence type="ECO:0000313" key="2">
    <source>
        <dbReference type="Proteomes" id="UP001501788"/>
    </source>
</evidence>
<dbReference type="PANTHER" id="PTHR34700">
    <property type="entry name" value="POTASSIUM BINDING PROTEIN KBP"/>
    <property type="match status" value="1"/>
</dbReference>